<dbReference type="OrthoDB" id="2130169at2759"/>
<dbReference type="Proteomes" id="UP000248340">
    <property type="component" value="Unassembled WGS sequence"/>
</dbReference>
<feature type="region of interest" description="Disordered" evidence="1">
    <location>
        <begin position="101"/>
        <end position="122"/>
    </location>
</feature>
<sequence>MTPKVLITGVTGFEKGALVQQAYPQVRLVHGTTDDVDLLEEEASAADIVFHSAGSDEHVPPRRQGVCFLTPRETERITPGFHHWLRVTKISWGLRTDGNAAHRPQGLSAGTPPHARSDSARPLARIIL</sequence>
<dbReference type="RefSeq" id="XP_025495426.1">
    <property type="nucleotide sequence ID" value="XM_025639042.1"/>
</dbReference>
<protein>
    <recommendedName>
        <fullName evidence="4">NAD(P)-binding domain-containing protein</fullName>
    </recommendedName>
</protein>
<reference evidence="2 3" key="1">
    <citation type="submission" date="2016-12" db="EMBL/GenBank/DDBJ databases">
        <title>The genomes of Aspergillus section Nigri reveals drivers in fungal speciation.</title>
        <authorList>
            <consortium name="DOE Joint Genome Institute"/>
            <person name="Vesth T.C."/>
            <person name="Nybo J."/>
            <person name="Theobald S."/>
            <person name="Brandl J."/>
            <person name="Frisvad J.C."/>
            <person name="Nielsen K.F."/>
            <person name="Lyhne E.K."/>
            <person name="Kogle M.E."/>
            <person name="Kuo A."/>
            <person name="Riley R."/>
            <person name="Clum A."/>
            <person name="Nolan M."/>
            <person name="Lipzen A."/>
            <person name="Salamov A."/>
            <person name="Henrissat B."/>
            <person name="Wiebenga A."/>
            <person name="De Vries R.P."/>
            <person name="Grigoriev I.V."/>
            <person name="Mortensen U.H."/>
            <person name="Andersen M.R."/>
            <person name="Baker S.E."/>
        </authorList>
    </citation>
    <scope>NUCLEOTIDE SEQUENCE [LARGE SCALE GENOMIC DNA]</scope>
    <source>
        <strain evidence="2 3">CBS 121591</strain>
    </source>
</reference>
<proteinExistence type="predicted"/>
<dbReference type="GeneID" id="37141784"/>
<gene>
    <name evidence="2" type="ORF">BO82DRAFT_398660</name>
</gene>
<name>A0A319CHG3_9EURO</name>
<dbReference type="VEuPathDB" id="FungiDB:BO82DRAFT_398660"/>
<accession>A0A319CHG3</accession>
<evidence type="ECO:0000313" key="3">
    <source>
        <dbReference type="Proteomes" id="UP000248340"/>
    </source>
</evidence>
<organism evidence="2 3">
    <name type="scientific">Aspergillus uvarum CBS 121591</name>
    <dbReference type="NCBI Taxonomy" id="1448315"/>
    <lineage>
        <taxon>Eukaryota</taxon>
        <taxon>Fungi</taxon>
        <taxon>Dikarya</taxon>
        <taxon>Ascomycota</taxon>
        <taxon>Pezizomycotina</taxon>
        <taxon>Eurotiomycetes</taxon>
        <taxon>Eurotiomycetidae</taxon>
        <taxon>Eurotiales</taxon>
        <taxon>Aspergillaceae</taxon>
        <taxon>Aspergillus</taxon>
        <taxon>Aspergillus subgen. Circumdati</taxon>
    </lineage>
</organism>
<keyword evidence="3" id="KW-1185">Reference proteome</keyword>
<evidence type="ECO:0008006" key="4">
    <source>
        <dbReference type="Google" id="ProtNLM"/>
    </source>
</evidence>
<dbReference type="EMBL" id="KZ821680">
    <property type="protein sequence ID" value="PYH85226.1"/>
    <property type="molecule type" value="Genomic_DNA"/>
</dbReference>
<dbReference type="InterPro" id="IPR036291">
    <property type="entry name" value="NAD(P)-bd_dom_sf"/>
</dbReference>
<evidence type="ECO:0000313" key="2">
    <source>
        <dbReference type="EMBL" id="PYH85226.1"/>
    </source>
</evidence>
<dbReference type="STRING" id="1448315.A0A319CHG3"/>
<evidence type="ECO:0000256" key="1">
    <source>
        <dbReference type="SAM" id="MobiDB-lite"/>
    </source>
</evidence>
<dbReference type="AlphaFoldDB" id="A0A319CHG3"/>
<dbReference type="SUPFAM" id="SSF51735">
    <property type="entry name" value="NAD(P)-binding Rossmann-fold domains"/>
    <property type="match status" value="1"/>
</dbReference>